<dbReference type="EMBL" id="BMIB01000002">
    <property type="protein sequence ID" value="GGH63068.1"/>
    <property type="molecule type" value="Genomic_DNA"/>
</dbReference>
<dbReference type="Gene3D" id="3.30.450.20">
    <property type="entry name" value="PAS domain"/>
    <property type="match status" value="1"/>
</dbReference>
<comment type="catalytic activity">
    <reaction evidence="1">
        <text>ATP + protein L-histidine = ADP + protein N-phospho-L-histidine.</text>
        <dbReference type="EC" id="2.7.13.3"/>
    </reaction>
</comment>
<dbReference type="PROSITE" id="PS50109">
    <property type="entry name" value="HIS_KIN"/>
    <property type="match status" value="1"/>
</dbReference>
<comment type="caution">
    <text evidence="8">The sequence shown here is derived from an EMBL/GenBank/DDBJ whole genome shotgun (WGS) entry which is preliminary data.</text>
</comment>
<dbReference type="Gene3D" id="1.10.287.130">
    <property type="match status" value="1"/>
</dbReference>
<evidence type="ECO:0000256" key="6">
    <source>
        <dbReference type="SAM" id="Coils"/>
    </source>
</evidence>
<reference evidence="8" key="2">
    <citation type="submission" date="2020-09" db="EMBL/GenBank/DDBJ databases">
        <authorList>
            <person name="Sun Q."/>
            <person name="Zhou Y."/>
        </authorList>
    </citation>
    <scope>NUCLEOTIDE SEQUENCE</scope>
    <source>
        <strain evidence="8">CGMCC 1.15290</strain>
    </source>
</reference>
<evidence type="ECO:0000256" key="1">
    <source>
        <dbReference type="ARBA" id="ARBA00000085"/>
    </source>
</evidence>
<keyword evidence="3" id="KW-0808">Transferase</keyword>
<dbReference type="EC" id="2.7.13.3" evidence="2"/>
<evidence type="ECO:0000256" key="3">
    <source>
        <dbReference type="ARBA" id="ARBA00022679"/>
    </source>
</evidence>
<dbReference type="InterPro" id="IPR003594">
    <property type="entry name" value="HATPase_dom"/>
</dbReference>
<keyword evidence="4" id="KW-0418">Kinase</keyword>
<evidence type="ECO:0000256" key="2">
    <source>
        <dbReference type="ARBA" id="ARBA00012438"/>
    </source>
</evidence>
<dbReference type="InterPro" id="IPR013656">
    <property type="entry name" value="PAS_4"/>
</dbReference>
<dbReference type="GO" id="GO:0016020">
    <property type="term" value="C:membrane"/>
    <property type="evidence" value="ECO:0007669"/>
    <property type="project" value="UniProtKB-SubCell"/>
</dbReference>
<gene>
    <name evidence="8" type="ORF">GCM10011379_13550</name>
</gene>
<dbReference type="AlphaFoldDB" id="A0A917ISM6"/>
<dbReference type="PANTHER" id="PTHR42878:SF15">
    <property type="entry name" value="BACTERIOPHYTOCHROME"/>
    <property type="match status" value="1"/>
</dbReference>
<dbReference type="PANTHER" id="PTHR42878">
    <property type="entry name" value="TWO-COMPONENT HISTIDINE KINASE"/>
    <property type="match status" value="1"/>
</dbReference>
<evidence type="ECO:0000256" key="4">
    <source>
        <dbReference type="ARBA" id="ARBA00022777"/>
    </source>
</evidence>
<dbReference type="InterPro" id="IPR005467">
    <property type="entry name" value="His_kinase_dom"/>
</dbReference>
<name>A0A917ISM6_9BACT</name>
<proteinExistence type="predicted"/>
<sequence>MKKHTIPPDALTELLSDCCTDRIIAIDNQWRIIAWNTASENFTGLKKEALLNKRLQDVFPEIMLDAELTGAIRAAMQGCTSMVEAREGAFNRHYYENNFIPLKDKDGHIQGVMNIMHNVEHRIKAEQQLQQLNTRLTHQYRQLEKANNELATFAGITGAELKEPIRKIYTSLETIMRTDGPLLSDASKAALRRMQSSISGINFLLDDIIALAKASRLSFEFTRVNLNQVLENALAQLQDKIQQKHARIKADTLPVITGNSIMLEYLFINLIDNALKFQPQDNIPEVNISAVQHEHFVHLRFQDNGIGFPESEADKAFVMFERLHGRRQYPGSGIGLTVSRKIAEAHGGYMEATSEPGKGATFTCCLAVQQHHVKDVAAQQQA</sequence>
<protein>
    <recommendedName>
        <fullName evidence="2">histidine kinase</fullName>
        <ecNumber evidence="2">2.7.13.3</ecNumber>
    </recommendedName>
</protein>
<dbReference type="Proteomes" id="UP000627292">
    <property type="component" value="Unassembled WGS sequence"/>
</dbReference>
<feature type="domain" description="Histidine kinase" evidence="7">
    <location>
        <begin position="156"/>
        <end position="370"/>
    </location>
</feature>
<dbReference type="GO" id="GO:0007234">
    <property type="term" value="P:osmosensory signaling via phosphorelay pathway"/>
    <property type="evidence" value="ECO:0007669"/>
    <property type="project" value="TreeGrafter"/>
</dbReference>
<evidence type="ECO:0000259" key="7">
    <source>
        <dbReference type="PROSITE" id="PS50109"/>
    </source>
</evidence>
<dbReference type="Gene3D" id="3.30.565.10">
    <property type="entry name" value="Histidine kinase-like ATPase, C-terminal domain"/>
    <property type="match status" value="1"/>
</dbReference>
<dbReference type="GO" id="GO:0000155">
    <property type="term" value="F:phosphorelay sensor kinase activity"/>
    <property type="evidence" value="ECO:0007669"/>
    <property type="project" value="InterPro"/>
</dbReference>
<dbReference type="Pfam" id="PF08448">
    <property type="entry name" value="PAS_4"/>
    <property type="match status" value="1"/>
</dbReference>
<dbReference type="SUPFAM" id="SSF55785">
    <property type="entry name" value="PYP-like sensor domain (PAS domain)"/>
    <property type="match status" value="1"/>
</dbReference>
<dbReference type="GO" id="GO:0030295">
    <property type="term" value="F:protein kinase activator activity"/>
    <property type="evidence" value="ECO:0007669"/>
    <property type="project" value="TreeGrafter"/>
</dbReference>
<dbReference type="NCBIfam" id="TIGR00229">
    <property type="entry name" value="sensory_box"/>
    <property type="match status" value="1"/>
</dbReference>
<dbReference type="GO" id="GO:0000156">
    <property type="term" value="F:phosphorelay response regulator activity"/>
    <property type="evidence" value="ECO:0007669"/>
    <property type="project" value="TreeGrafter"/>
</dbReference>
<dbReference type="InterPro" id="IPR050351">
    <property type="entry name" value="BphY/WalK/GraS-like"/>
</dbReference>
<accession>A0A917ISM6</accession>
<dbReference type="InterPro" id="IPR036890">
    <property type="entry name" value="HATPase_C_sf"/>
</dbReference>
<dbReference type="SUPFAM" id="SSF55874">
    <property type="entry name" value="ATPase domain of HSP90 chaperone/DNA topoisomerase II/histidine kinase"/>
    <property type="match status" value="1"/>
</dbReference>
<organism evidence="8 9">
    <name type="scientific">Filimonas zeae</name>
    <dbReference type="NCBI Taxonomy" id="1737353"/>
    <lineage>
        <taxon>Bacteria</taxon>
        <taxon>Pseudomonadati</taxon>
        <taxon>Bacteroidota</taxon>
        <taxon>Chitinophagia</taxon>
        <taxon>Chitinophagales</taxon>
        <taxon>Chitinophagaceae</taxon>
        <taxon>Filimonas</taxon>
    </lineage>
</organism>
<dbReference type="CDD" id="cd00130">
    <property type="entry name" value="PAS"/>
    <property type="match status" value="1"/>
</dbReference>
<evidence type="ECO:0000313" key="8">
    <source>
        <dbReference type="EMBL" id="GGH63068.1"/>
    </source>
</evidence>
<keyword evidence="5" id="KW-0472">Membrane</keyword>
<evidence type="ECO:0000313" key="9">
    <source>
        <dbReference type="Proteomes" id="UP000627292"/>
    </source>
</evidence>
<dbReference type="InterPro" id="IPR035965">
    <property type="entry name" value="PAS-like_dom_sf"/>
</dbReference>
<dbReference type="InterPro" id="IPR004358">
    <property type="entry name" value="Sig_transdc_His_kin-like_C"/>
</dbReference>
<feature type="coiled-coil region" evidence="6">
    <location>
        <begin position="122"/>
        <end position="149"/>
    </location>
</feature>
<dbReference type="RefSeq" id="WP_188951272.1">
    <property type="nucleotide sequence ID" value="NZ_BMIB01000002.1"/>
</dbReference>
<dbReference type="InterPro" id="IPR036097">
    <property type="entry name" value="HisK_dim/P_sf"/>
</dbReference>
<dbReference type="Pfam" id="PF02518">
    <property type="entry name" value="HATPase_c"/>
    <property type="match status" value="1"/>
</dbReference>
<dbReference type="InterPro" id="IPR000014">
    <property type="entry name" value="PAS"/>
</dbReference>
<dbReference type="SMART" id="SM00091">
    <property type="entry name" value="PAS"/>
    <property type="match status" value="1"/>
</dbReference>
<dbReference type="PRINTS" id="PR00344">
    <property type="entry name" value="BCTRLSENSOR"/>
</dbReference>
<reference evidence="8" key="1">
    <citation type="journal article" date="2014" name="Int. J. Syst. Evol. Microbiol.">
        <title>Complete genome sequence of Corynebacterium casei LMG S-19264T (=DSM 44701T), isolated from a smear-ripened cheese.</title>
        <authorList>
            <consortium name="US DOE Joint Genome Institute (JGI-PGF)"/>
            <person name="Walter F."/>
            <person name="Albersmeier A."/>
            <person name="Kalinowski J."/>
            <person name="Ruckert C."/>
        </authorList>
    </citation>
    <scope>NUCLEOTIDE SEQUENCE</scope>
    <source>
        <strain evidence="8">CGMCC 1.15290</strain>
    </source>
</reference>
<evidence type="ECO:0000256" key="5">
    <source>
        <dbReference type="ARBA" id="ARBA00023136"/>
    </source>
</evidence>
<dbReference type="SMART" id="SM00387">
    <property type="entry name" value="HATPase_c"/>
    <property type="match status" value="1"/>
</dbReference>
<dbReference type="SUPFAM" id="SSF47384">
    <property type="entry name" value="Homodimeric domain of signal transducing histidine kinase"/>
    <property type="match status" value="1"/>
</dbReference>
<keyword evidence="6" id="KW-0175">Coiled coil</keyword>
<keyword evidence="9" id="KW-1185">Reference proteome</keyword>